<keyword evidence="2" id="KW-1185">Reference proteome</keyword>
<dbReference type="AlphaFoldDB" id="A0A176VDL8"/>
<organism evidence="1 2">
    <name type="scientific">Marchantia polymorpha subsp. ruderalis</name>
    <dbReference type="NCBI Taxonomy" id="1480154"/>
    <lineage>
        <taxon>Eukaryota</taxon>
        <taxon>Viridiplantae</taxon>
        <taxon>Streptophyta</taxon>
        <taxon>Embryophyta</taxon>
        <taxon>Marchantiophyta</taxon>
        <taxon>Marchantiopsida</taxon>
        <taxon>Marchantiidae</taxon>
        <taxon>Marchantiales</taxon>
        <taxon>Marchantiaceae</taxon>
        <taxon>Marchantia</taxon>
    </lineage>
</organism>
<reference evidence="1" key="1">
    <citation type="submission" date="2016-03" db="EMBL/GenBank/DDBJ databases">
        <title>Mechanisms controlling the formation of the plant cell surface in tip-growing cells are functionally conserved among land plants.</title>
        <authorList>
            <person name="Honkanen S."/>
            <person name="Jones V.A."/>
            <person name="Morieri G."/>
            <person name="Champion C."/>
            <person name="Hetherington A.J."/>
            <person name="Kelly S."/>
            <person name="Saint-Marcoux D."/>
            <person name="Proust H."/>
            <person name="Prescott H."/>
            <person name="Dolan L."/>
        </authorList>
    </citation>
    <scope>NUCLEOTIDE SEQUENCE [LARGE SCALE GENOMIC DNA]</scope>
    <source>
        <tissue evidence="1">Whole gametophyte</tissue>
    </source>
</reference>
<sequence length="117" mass="13030">MESLVADYKPALNLVSLSIVILIKHCNDNEQNLQEIHDALTAIPMRMKLQSYEQNLVQEPAIITAYLNPQISKPTDTLELMVVNEIPQEVESGIGDEVDQYLLTGVVHASGFMHVLS</sequence>
<protein>
    <submittedName>
        <fullName evidence="1">Uncharacterized protein</fullName>
    </submittedName>
</protein>
<evidence type="ECO:0000313" key="2">
    <source>
        <dbReference type="Proteomes" id="UP000077202"/>
    </source>
</evidence>
<dbReference type="Proteomes" id="UP000077202">
    <property type="component" value="Unassembled WGS sequence"/>
</dbReference>
<evidence type="ECO:0000313" key="1">
    <source>
        <dbReference type="EMBL" id="OAE18482.1"/>
    </source>
</evidence>
<gene>
    <name evidence="1" type="ORF">AXG93_163s1130</name>
</gene>
<proteinExistence type="predicted"/>
<comment type="caution">
    <text evidence="1">The sequence shown here is derived from an EMBL/GenBank/DDBJ whole genome shotgun (WGS) entry which is preliminary data.</text>
</comment>
<dbReference type="EMBL" id="LVLJ01004053">
    <property type="protein sequence ID" value="OAE18482.1"/>
    <property type="molecule type" value="Genomic_DNA"/>
</dbReference>
<accession>A0A176VDL8</accession>
<name>A0A176VDL8_MARPO</name>